<reference evidence="1" key="1">
    <citation type="submission" date="2021-02" db="EMBL/GenBank/DDBJ databases">
        <authorList>
            <person name="Dougan E. K."/>
            <person name="Rhodes N."/>
            <person name="Thang M."/>
            <person name="Chan C."/>
        </authorList>
    </citation>
    <scope>NUCLEOTIDE SEQUENCE</scope>
</reference>
<accession>A0A812SUQ7</accession>
<keyword evidence="2" id="KW-1185">Reference proteome</keyword>
<dbReference type="OrthoDB" id="10591421at2759"/>
<feature type="non-terminal residue" evidence="1">
    <location>
        <position position="98"/>
    </location>
</feature>
<dbReference type="Proteomes" id="UP000649617">
    <property type="component" value="Unassembled WGS sequence"/>
</dbReference>
<protein>
    <submittedName>
        <fullName evidence="1">GIP protein</fullName>
    </submittedName>
</protein>
<evidence type="ECO:0000313" key="1">
    <source>
        <dbReference type="EMBL" id="CAE7490284.1"/>
    </source>
</evidence>
<dbReference type="EMBL" id="CAJNIZ010026224">
    <property type="protein sequence ID" value="CAE7490284.1"/>
    <property type="molecule type" value="Genomic_DNA"/>
</dbReference>
<proteinExistence type="predicted"/>
<dbReference type="AlphaFoldDB" id="A0A812SUQ7"/>
<comment type="caution">
    <text evidence="1">The sequence shown here is derived from an EMBL/GenBank/DDBJ whole genome shotgun (WGS) entry which is preliminary data.</text>
</comment>
<sequence length="98" mass="10605">ARDFLLCAGWCLPEDELDDALASVLSKSSLPADAHFSYDQLTAALRFLKKGKDNISVGALADAFLSVTPEEGFDMHRLREVVCAGKHPALSANELDEV</sequence>
<name>A0A812SUQ7_SYMPI</name>
<feature type="non-terminal residue" evidence="1">
    <location>
        <position position="1"/>
    </location>
</feature>
<gene>
    <name evidence="1" type="primary">GIP</name>
    <name evidence="1" type="ORF">SPIL2461_LOCUS12633</name>
</gene>
<evidence type="ECO:0000313" key="2">
    <source>
        <dbReference type="Proteomes" id="UP000649617"/>
    </source>
</evidence>
<organism evidence="1 2">
    <name type="scientific">Symbiodinium pilosum</name>
    <name type="common">Dinoflagellate</name>
    <dbReference type="NCBI Taxonomy" id="2952"/>
    <lineage>
        <taxon>Eukaryota</taxon>
        <taxon>Sar</taxon>
        <taxon>Alveolata</taxon>
        <taxon>Dinophyceae</taxon>
        <taxon>Suessiales</taxon>
        <taxon>Symbiodiniaceae</taxon>
        <taxon>Symbiodinium</taxon>
    </lineage>
</organism>